<sequence>MAAVAFHFQANPISRSKGQSAVASAAYRVAGKLQDDSLQKIFDYRAKGGVEYVHHAAPKNAPEWAQDIGAAWNKVEETENRKNSTLAFEYVAAFPHQLDEQQREYILKDFVREELTRKGFMVTAAIHTPNKRGDERNHHTHIMVWDRAIDADGAAANKDRRFSDLKQRGETLKGFKQKWAELGARQLERNGLGLEHGHHEADRWRHGYKTLNEQAKIATARGDLTYATECQFREATKHVGVAAVSMERKGKQTERGDLHRETETRNAERQDIREEINKAAEKLGGQGKPEQQQESKSQERGGSNAAINQGLGATLSAVESVAGILENFFVPQHTAQQYPKRGEVIEDNPTKTAGQRKAEQTKAANEAEQSNSIKRDTYGIEIDPERMDRIRRQWEEEERQRSHGRGHER</sequence>
<feature type="compositionally biased region" description="Basic and acidic residues" evidence="3">
    <location>
        <begin position="373"/>
        <end position="387"/>
    </location>
</feature>
<dbReference type="EMBL" id="PGFZ01000030">
    <property type="protein sequence ID" value="POZ49677.1"/>
    <property type="molecule type" value="Genomic_DNA"/>
</dbReference>
<name>A0A2S5CFY8_9GAMM</name>
<comment type="caution">
    <text evidence="5">The sequence shown here is derived from an EMBL/GenBank/DDBJ whole genome shotgun (WGS) entry which is preliminary data.</text>
</comment>
<feature type="compositionally biased region" description="Basic and acidic residues" evidence="3">
    <location>
        <begin position="246"/>
        <end position="281"/>
    </location>
</feature>
<feature type="region of interest" description="Disordered" evidence="3">
    <location>
        <begin position="243"/>
        <end position="306"/>
    </location>
</feature>
<accession>A0A2S5CFY8</accession>
<evidence type="ECO:0000259" key="4">
    <source>
        <dbReference type="Pfam" id="PF03389"/>
    </source>
</evidence>
<feature type="region of interest" description="Disordered" evidence="3">
    <location>
        <begin position="339"/>
        <end position="387"/>
    </location>
</feature>
<dbReference type="InterPro" id="IPR005053">
    <property type="entry name" value="MobA_MobL"/>
</dbReference>
<comment type="similarity">
    <text evidence="1">Belongs to the MobA/MobL family.</text>
</comment>
<evidence type="ECO:0000256" key="3">
    <source>
        <dbReference type="SAM" id="MobiDB-lite"/>
    </source>
</evidence>
<dbReference type="Pfam" id="PF03389">
    <property type="entry name" value="MobA_MobL"/>
    <property type="match status" value="1"/>
</dbReference>
<evidence type="ECO:0000256" key="1">
    <source>
        <dbReference type="ARBA" id="ARBA00010873"/>
    </source>
</evidence>
<proteinExistence type="inferred from homology"/>
<evidence type="ECO:0000256" key="2">
    <source>
        <dbReference type="ARBA" id="ARBA00022971"/>
    </source>
</evidence>
<dbReference type="RefSeq" id="WP_103975923.1">
    <property type="nucleotide sequence ID" value="NZ_PGFZ01000030.1"/>
</dbReference>
<reference evidence="5 6" key="1">
    <citation type="submission" date="2017-11" db="EMBL/GenBank/DDBJ databases">
        <title>Draft Genome Sequence of Methylobacter psychrotolerans Sph1T, an Obligate Methanotroph from Low-Temperature Environments.</title>
        <authorList>
            <person name="Oshkin I.Y."/>
            <person name="Miroshnikov K."/>
            <person name="Belova S.E."/>
            <person name="Korzhenkov A."/>
            <person name="Toshchakov S.V."/>
            <person name="Dedysh S.N."/>
        </authorList>
    </citation>
    <scope>NUCLEOTIDE SEQUENCE [LARGE SCALE GENOMIC DNA]</scope>
    <source>
        <strain evidence="5 6">Sph1</strain>
    </source>
</reference>
<feature type="domain" description="MobA/MobL protein" evidence="4">
    <location>
        <begin position="19"/>
        <end position="249"/>
    </location>
</feature>
<gene>
    <name evidence="5" type="primary">mobA_2</name>
    <name evidence="5" type="ORF">AADEFJLK_04543</name>
</gene>
<protein>
    <submittedName>
        <fullName evidence="5">Mobilization protein A</fullName>
    </submittedName>
</protein>
<organism evidence="5 6">
    <name type="scientific">Methylovulum psychrotolerans</name>
    <dbReference type="NCBI Taxonomy" id="1704499"/>
    <lineage>
        <taxon>Bacteria</taxon>
        <taxon>Pseudomonadati</taxon>
        <taxon>Pseudomonadota</taxon>
        <taxon>Gammaproteobacteria</taxon>
        <taxon>Methylococcales</taxon>
        <taxon>Methylococcaceae</taxon>
        <taxon>Methylovulum</taxon>
    </lineage>
</organism>
<keyword evidence="2" id="KW-0184">Conjugation</keyword>
<evidence type="ECO:0000313" key="5">
    <source>
        <dbReference type="EMBL" id="POZ49677.1"/>
    </source>
</evidence>
<dbReference type="AlphaFoldDB" id="A0A2S5CFY8"/>
<dbReference type="Gene3D" id="3.30.930.30">
    <property type="match status" value="1"/>
</dbReference>
<evidence type="ECO:0000313" key="6">
    <source>
        <dbReference type="Proteomes" id="UP000237423"/>
    </source>
</evidence>
<dbReference type="Proteomes" id="UP000237423">
    <property type="component" value="Unassembled WGS sequence"/>
</dbReference>